<dbReference type="PANTHER" id="PTHR12993">
    <property type="entry name" value="N-ACETYLGLUCOSAMINYL-PHOSPHATIDYLINOSITOL DE-N-ACETYLASE-RELATED"/>
    <property type="match status" value="1"/>
</dbReference>
<keyword evidence="2" id="KW-1133">Transmembrane helix</keyword>
<proteinExistence type="predicted"/>
<dbReference type="GO" id="GO:0016811">
    <property type="term" value="F:hydrolase activity, acting on carbon-nitrogen (but not peptide) bonds, in linear amides"/>
    <property type="evidence" value="ECO:0007669"/>
    <property type="project" value="TreeGrafter"/>
</dbReference>
<organism evidence="3 4">
    <name type="scientific">Gulosibacter macacae</name>
    <dbReference type="NCBI Taxonomy" id="2488791"/>
    <lineage>
        <taxon>Bacteria</taxon>
        <taxon>Bacillati</taxon>
        <taxon>Actinomycetota</taxon>
        <taxon>Actinomycetes</taxon>
        <taxon>Micrococcales</taxon>
        <taxon>Microbacteriaceae</taxon>
        <taxon>Gulosibacter</taxon>
    </lineage>
</organism>
<gene>
    <name evidence="3" type="ORF">EG850_06695</name>
</gene>
<feature type="transmembrane region" description="Helical" evidence="2">
    <location>
        <begin position="34"/>
        <end position="54"/>
    </location>
</feature>
<keyword evidence="1" id="KW-0862">Zinc</keyword>
<reference evidence="3 4" key="1">
    <citation type="submission" date="2018-11" db="EMBL/GenBank/DDBJ databases">
        <title>YIM 102482-1 draft genome.</title>
        <authorList>
            <person name="Li G."/>
            <person name="Jiang Y."/>
        </authorList>
    </citation>
    <scope>NUCLEOTIDE SEQUENCE [LARGE SCALE GENOMIC DNA]</scope>
    <source>
        <strain evidence="3 4">YIM 102482-1</strain>
    </source>
</reference>
<evidence type="ECO:0000256" key="2">
    <source>
        <dbReference type="SAM" id="Phobius"/>
    </source>
</evidence>
<evidence type="ECO:0000313" key="3">
    <source>
        <dbReference type="EMBL" id="RRJ86865.1"/>
    </source>
</evidence>
<dbReference type="InterPro" id="IPR024078">
    <property type="entry name" value="LmbE-like_dom_sf"/>
</dbReference>
<comment type="caution">
    <text evidence="3">The sequence shown here is derived from an EMBL/GenBank/DDBJ whole genome shotgun (WGS) entry which is preliminary data.</text>
</comment>
<sequence>MLLCAGALLVFLWPNVSRRMRRLLKRSDRMRRILSGSFASLFALNALAVVWQVVGHHELDGFTQAASVVTVFALVVLLMFALLARLHLERPVDVPHKVLVVGAHPDDLELACGGTIARLVDGGHFVHGIVMTHGTNGGDREVRLQEALDGAAFLGMHNVEVHDLPDTRLETVNSEMIAIVEKAIREVEPNLILTHSAHDQHQDHQAVHLAVLRAGRHHSNILGFESPSSTREFNPSIFIDISEYVDIKIEAIQLHRNQSGKPYMTPERTKGIASFRGGQAKCVYAEAYEPVRYLIDSGPIEVPTAGGPQR</sequence>
<keyword evidence="2" id="KW-0472">Membrane</keyword>
<evidence type="ECO:0000313" key="4">
    <source>
        <dbReference type="Proteomes" id="UP000274391"/>
    </source>
</evidence>
<evidence type="ECO:0000256" key="1">
    <source>
        <dbReference type="ARBA" id="ARBA00022833"/>
    </source>
</evidence>
<protein>
    <submittedName>
        <fullName evidence="3">PIG-L family deacetylase</fullName>
    </submittedName>
</protein>
<accession>A0A3P3VVN8</accession>
<dbReference type="OrthoDB" id="3514174at2"/>
<dbReference type="Proteomes" id="UP000274391">
    <property type="component" value="Unassembled WGS sequence"/>
</dbReference>
<dbReference type="EMBL" id="RQVS01000007">
    <property type="protein sequence ID" value="RRJ86865.1"/>
    <property type="molecule type" value="Genomic_DNA"/>
</dbReference>
<dbReference type="AlphaFoldDB" id="A0A3P3VVN8"/>
<keyword evidence="4" id="KW-1185">Reference proteome</keyword>
<keyword evidence="2" id="KW-0812">Transmembrane</keyword>
<name>A0A3P3VVN8_9MICO</name>
<dbReference type="Pfam" id="PF02585">
    <property type="entry name" value="PIG-L"/>
    <property type="match status" value="1"/>
</dbReference>
<dbReference type="InterPro" id="IPR003737">
    <property type="entry name" value="GlcNAc_PI_deacetylase-related"/>
</dbReference>
<dbReference type="SUPFAM" id="SSF102588">
    <property type="entry name" value="LmbE-like"/>
    <property type="match status" value="1"/>
</dbReference>
<dbReference type="Gene3D" id="3.40.50.10320">
    <property type="entry name" value="LmbE-like"/>
    <property type="match status" value="1"/>
</dbReference>
<feature type="transmembrane region" description="Helical" evidence="2">
    <location>
        <begin position="66"/>
        <end position="88"/>
    </location>
</feature>
<dbReference type="PANTHER" id="PTHR12993:SF11">
    <property type="entry name" value="N-ACETYLGLUCOSAMINYL-PHOSPHATIDYLINOSITOL DE-N-ACETYLASE"/>
    <property type="match status" value="1"/>
</dbReference>
<dbReference type="GO" id="GO:0016137">
    <property type="term" value="P:glycoside metabolic process"/>
    <property type="evidence" value="ECO:0007669"/>
    <property type="project" value="UniProtKB-ARBA"/>
</dbReference>